<organism evidence="1 2">
    <name type="scientific">Vitrella brassicaformis (strain CCMP3155)</name>
    <dbReference type="NCBI Taxonomy" id="1169540"/>
    <lineage>
        <taxon>Eukaryota</taxon>
        <taxon>Sar</taxon>
        <taxon>Alveolata</taxon>
        <taxon>Colpodellida</taxon>
        <taxon>Vitrellaceae</taxon>
        <taxon>Vitrella</taxon>
    </lineage>
</organism>
<accession>A0A0G4EHN0</accession>
<evidence type="ECO:0000313" key="2">
    <source>
        <dbReference type="Proteomes" id="UP000041254"/>
    </source>
</evidence>
<gene>
    <name evidence="1" type="ORF">Vbra_7493</name>
</gene>
<reference evidence="1 2" key="1">
    <citation type="submission" date="2014-11" db="EMBL/GenBank/DDBJ databases">
        <authorList>
            <person name="Zhu J."/>
            <person name="Qi W."/>
            <person name="Song R."/>
        </authorList>
    </citation>
    <scope>NUCLEOTIDE SEQUENCE [LARGE SCALE GENOMIC DNA]</scope>
</reference>
<dbReference type="EMBL" id="CDMY01000242">
    <property type="protein sequence ID" value="CEL95997.1"/>
    <property type="molecule type" value="Genomic_DNA"/>
</dbReference>
<dbReference type="AlphaFoldDB" id="A0A0G4EHN0"/>
<dbReference type="Proteomes" id="UP000041254">
    <property type="component" value="Unassembled WGS sequence"/>
</dbReference>
<name>A0A0G4EHN0_VITBC</name>
<dbReference type="VEuPathDB" id="CryptoDB:Vbra_7493"/>
<evidence type="ECO:0000313" key="1">
    <source>
        <dbReference type="EMBL" id="CEL95997.1"/>
    </source>
</evidence>
<sequence length="135" mass="14437">MPSAEANNPLTISDSGDTIPQGAYLAMAYAQAGLQLQSVNFHHCDMHDGNVLFFRKGARGPANDPNRYAVKLKTPSGEQLVGFYPPKAGDLALIDLSYALFPGAPHTGGPISQSAECPCRTYRRGEDAMELGGKR</sequence>
<proteinExistence type="predicted"/>
<protein>
    <submittedName>
        <fullName evidence="1">Uncharacterized protein</fullName>
    </submittedName>
</protein>
<dbReference type="InParanoid" id="A0A0G4EHN0"/>
<keyword evidence="2" id="KW-1185">Reference proteome</keyword>